<organism evidence="1">
    <name type="scientific">Brucella pinnipedialis M292/94/1</name>
    <dbReference type="NCBI Taxonomy" id="520462"/>
    <lineage>
        <taxon>Bacteria</taxon>
        <taxon>Pseudomonadati</taxon>
        <taxon>Pseudomonadota</taxon>
        <taxon>Alphaproteobacteria</taxon>
        <taxon>Hyphomicrobiales</taxon>
        <taxon>Brucellaceae</taxon>
        <taxon>Brucella/Ochrobactrum group</taxon>
        <taxon>Brucella</taxon>
    </lineage>
</organism>
<reference evidence="1" key="1">
    <citation type="submission" date="2009-01" db="EMBL/GenBank/DDBJ databases">
        <title>The Genome Sequence of Brucella pinnipedialis M292/94/1.</title>
        <authorList>
            <consortium name="The Broad Institute Genome Sequencing Platform"/>
            <person name="Ward D."/>
            <person name="Young S.K."/>
            <person name="Kodira C.D."/>
            <person name="Zeng Q."/>
            <person name="Koehrsen M."/>
            <person name="Alvarado L."/>
            <person name="Berlin A."/>
            <person name="Borenstein D."/>
            <person name="Chen Z."/>
            <person name="Engels R."/>
            <person name="Freedman E."/>
            <person name="Gellesch M."/>
            <person name="Goldberg J."/>
            <person name="Griggs A."/>
            <person name="Gujja S."/>
            <person name="Heiman D."/>
            <person name="Hepburn T."/>
            <person name="Howarth C."/>
            <person name="Jen D."/>
            <person name="Larson L."/>
            <person name="Lewis B."/>
            <person name="Mehta T."/>
            <person name="Park D."/>
            <person name="Pearson M."/>
            <person name="Roberts A."/>
            <person name="Saif S."/>
            <person name="Shea T."/>
            <person name="Shenoy N."/>
            <person name="Sisk P."/>
            <person name="Stolte C."/>
            <person name="Sykes S."/>
            <person name="Walk T."/>
            <person name="White J."/>
            <person name="Yandava C."/>
            <person name="Whatmore A.M."/>
            <person name="Perrett L.L."/>
            <person name="O'Callaghan D."/>
            <person name="Nusbaum C."/>
            <person name="Galagan J."/>
            <person name="Birren B."/>
        </authorList>
    </citation>
    <scope>NUCLEOTIDE SEQUENCE [LARGE SCALE GENOMIC DNA]</scope>
    <source>
        <strain evidence="1">M292/94/1</strain>
    </source>
</reference>
<dbReference type="EMBL" id="EQ999546">
    <property type="protein sequence ID" value="EEZ31078.1"/>
    <property type="molecule type" value="Genomic_DNA"/>
</dbReference>
<name>A0A0E1X255_9HYPH</name>
<evidence type="ECO:0000313" key="1">
    <source>
        <dbReference type="EMBL" id="EEZ31078.1"/>
    </source>
</evidence>
<dbReference type="AlphaFoldDB" id="A0A0E1X255"/>
<dbReference type="Proteomes" id="UP000004659">
    <property type="component" value="Unassembled WGS sequence"/>
</dbReference>
<proteinExistence type="predicted"/>
<accession>A0A0E1X255</accession>
<sequence>MPGSQMLPGIFVVSRGKFEGGRDDEPQMLCSAQYLCLIDWNGDFCHINGKSRLWYRRVAKPGEAGQFWSGCNGFDHRMPAGMKHRIDAIRKGLGLW</sequence>
<protein>
    <submittedName>
        <fullName evidence="1">Uncharacterized protein</fullName>
    </submittedName>
</protein>
<dbReference type="HOGENOM" id="CLU_2421202_0_0_5"/>
<gene>
    <name evidence="1" type="ORF">BALG_01198</name>
</gene>